<keyword evidence="3" id="KW-1185">Reference proteome</keyword>
<reference evidence="2 3" key="1">
    <citation type="journal article" date="2013" name="BMC Genomics">
        <title>Reconstruction of the lipid metabolism for the microalga Monoraphidium neglectum from its genome sequence reveals characteristics suitable for biofuel production.</title>
        <authorList>
            <person name="Bogen C."/>
            <person name="Al-Dilaimi A."/>
            <person name="Albersmeier A."/>
            <person name="Wichmann J."/>
            <person name="Grundmann M."/>
            <person name="Rupp O."/>
            <person name="Lauersen K.J."/>
            <person name="Blifernez-Klassen O."/>
            <person name="Kalinowski J."/>
            <person name="Goesmann A."/>
            <person name="Mussgnug J.H."/>
            <person name="Kruse O."/>
        </authorList>
    </citation>
    <scope>NUCLEOTIDE SEQUENCE [LARGE SCALE GENOMIC DNA]</scope>
    <source>
        <strain evidence="2 3">SAG 48.87</strain>
    </source>
</reference>
<dbReference type="Proteomes" id="UP000054498">
    <property type="component" value="Unassembled WGS sequence"/>
</dbReference>
<name>A0A0D2MIM1_9CHLO</name>
<dbReference type="GeneID" id="25737947"/>
<evidence type="ECO:0000313" key="3">
    <source>
        <dbReference type="Proteomes" id="UP000054498"/>
    </source>
</evidence>
<organism evidence="2 3">
    <name type="scientific">Monoraphidium neglectum</name>
    <dbReference type="NCBI Taxonomy" id="145388"/>
    <lineage>
        <taxon>Eukaryota</taxon>
        <taxon>Viridiplantae</taxon>
        <taxon>Chlorophyta</taxon>
        <taxon>core chlorophytes</taxon>
        <taxon>Chlorophyceae</taxon>
        <taxon>CS clade</taxon>
        <taxon>Sphaeropleales</taxon>
        <taxon>Selenastraceae</taxon>
        <taxon>Monoraphidium</taxon>
    </lineage>
</organism>
<dbReference type="OrthoDB" id="423343at2759"/>
<sequence length="231" mass="25988">MAPNVDQDDSRVVVDNTPFPDPKLYFKVFDSERDEPETKYREDVNKLYDRVKRAWHIFDCMGSNGVPALAWPLEGAKWLKKHGRKWPDNGLNTEDLVWLYEEAYKDEAAQEEAAERAVPGGPGGRRGGRGRRGQVALEVPRIVNQEREDIPGELMESSGEALEAAVEGLPADPKARAAAVARAKREVENATWVTDEFESSEYERGNLEAVHDMYLWDREGKTTIMPEGAGD</sequence>
<evidence type="ECO:0000256" key="1">
    <source>
        <dbReference type="SAM" id="MobiDB-lite"/>
    </source>
</evidence>
<protein>
    <submittedName>
        <fullName evidence="2">Uncharacterized protein</fullName>
    </submittedName>
</protein>
<feature type="region of interest" description="Disordered" evidence="1">
    <location>
        <begin position="111"/>
        <end position="132"/>
    </location>
</feature>
<dbReference type="EMBL" id="KK100957">
    <property type="protein sequence ID" value="KIZ02885.1"/>
    <property type="molecule type" value="Genomic_DNA"/>
</dbReference>
<dbReference type="RefSeq" id="XP_013901904.1">
    <property type="nucleotide sequence ID" value="XM_014046450.1"/>
</dbReference>
<accession>A0A0D2MIM1</accession>
<dbReference type="KEGG" id="mng:MNEG_5070"/>
<dbReference type="AlphaFoldDB" id="A0A0D2MIM1"/>
<proteinExistence type="predicted"/>
<dbReference type="STRING" id="145388.A0A0D2MIM1"/>
<evidence type="ECO:0000313" key="2">
    <source>
        <dbReference type="EMBL" id="KIZ02885.1"/>
    </source>
</evidence>
<gene>
    <name evidence="2" type="ORF">MNEG_5070</name>
</gene>